<dbReference type="InterPro" id="IPR050194">
    <property type="entry name" value="Glycosyltransferase_grp1"/>
</dbReference>
<dbReference type="EMBL" id="FOGJ01000019">
    <property type="protein sequence ID" value="SES10539.1"/>
    <property type="molecule type" value="Genomic_DNA"/>
</dbReference>
<accession>A0A1H9UMG4</accession>
<name>A0A1H9UMG4_BUTFI</name>
<proteinExistence type="predicted"/>
<gene>
    <name evidence="3" type="ORF">SAMN04487884_1198</name>
</gene>
<evidence type="ECO:0000259" key="1">
    <source>
        <dbReference type="Pfam" id="PF00534"/>
    </source>
</evidence>
<evidence type="ECO:0000313" key="3">
    <source>
        <dbReference type="EMBL" id="SES10539.1"/>
    </source>
</evidence>
<organism evidence="3 4">
    <name type="scientific">Butyrivibrio fibrisolvens</name>
    <dbReference type="NCBI Taxonomy" id="831"/>
    <lineage>
        <taxon>Bacteria</taxon>
        <taxon>Bacillati</taxon>
        <taxon>Bacillota</taxon>
        <taxon>Clostridia</taxon>
        <taxon>Lachnospirales</taxon>
        <taxon>Lachnospiraceae</taxon>
        <taxon>Butyrivibrio</taxon>
    </lineage>
</organism>
<dbReference type="InterPro" id="IPR028098">
    <property type="entry name" value="Glyco_trans_4-like_N"/>
</dbReference>
<evidence type="ECO:0000313" key="4">
    <source>
        <dbReference type="Proteomes" id="UP000182584"/>
    </source>
</evidence>
<reference evidence="3 4" key="1">
    <citation type="submission" date="2016-10" db="EMBL/GenBank/DDBJ databases">
        <authorList>
            <person name="de Groot N.N."/>
        </authorList>
    </citation>
    <scope>NUCLEOTIDE SEQUENCE [LARGE SCALE GENOMIC DNA]</scope>
    <source>
        <strain evidence="3 4">AR40</strain>
    </source>
</reference>
<dbReference type="SUPFAM" id="SSF53756">
    <property type="entry name" value="UDP-Glycosyltransferase/glycogen phosphorylase"/>
    <property type="match status" value="1"/>
</dbReference>
<dbReference type="PANTHER" id="PTHR45947">
    <property type="entry name" value="SULFOQUINOVOSYL TRANSFERASE SQD2"/>
    <property type="match status" value="1"/>
</dbReference>
<dbReference type="GO" id="GO:0016757">
    <property type="term" value="F:glycosyltransferase activity"/>
    <property type="evidence" value="ECO:0007669"/>
    <property type="project" value="InterPro"/>
</dbReference>
<dbReference type="Pfam" id="PF13439">
    <property type="entry name" value="Glyco_transf_4"/>
    <property type="match status" value="1"/>
</dbReference>
<dbReference type="RefSeq" id="WP_074757133.1">
    <property type="nucleotide sequence ID" value="NZ_FOGJ01000019.1"/>
</dbReference>
<feature type="domain" description="Glycosyl transferase family 1" evidence="1">
    <location>
        <begin position="191"/>
        <end position="340"/>
    </location>
</feature>
<feature type="domain" description="Glycosyltransferase subfamily 4-like N-terminal" evidence="2">
    <location>
        <begin position="14"/>
        <end position="182"/>
    </location>
</feature>
<sequence>MANKVLFFVDRMRVGGIQIFLLNLLKNFDAQKIQCEYLVLDDGNEYEYEEKFKELGGTVHKLKGVWLDNPLGFVKYCKAMDKFFKKHHDYVAIHMNASSKNFMLFYYARKYGVKKRIIHSHSSGFTTSSTAKILIGNVLKKPLLSLSTDLFACSGVAAEWLFGKRVMDSGIVKIIPNAIDLNQFEFDPIRREKIRKELKISDDTILIGHIGRFSKMKNHKFLLEIFKQIHDTNPNSRLVLAGIGELLENTKEYAKKLEIDSYVDFLGFRNDVMDLTQAIDVFVMPSLYEGFPVTGIESQASGCPCVFSDTITREAALLDETIYLSLQDSVEKWATEILSLVGKVDRKKTKAILKDKGFDIGDVCEYLVNYYTS</sequence>
<dbReference type="Pfam" id="PF00534">
    <property type="entry name" value="Glycos_transf_1"/>
    <property type="match status" value="1"/>
</dbReference>
<evidence type="ECO:0000259" key="2">
    <source>
        <dbReference type="Pfam" id="PF13439"/>
    </source>
</evidence>
<protein>
    <submittedName>
        <fullName evidence="3">Glycosyltransferase involved in cell wall bisynthesis</fullName>
    </submittedName>
</protein>
<dbReference type="Gene3D" id="3.40.50.2000">
    <property type="entry name" value="Glycogen Phosphorylase B"/>
    <property type="match status" value="2"/>
</dbReference>
<dbReference type="PANTHER" id="PTHR45947:SF3">
    <property type="entry name" value="SULFOQUINOVOSYL TRANSFERASE SQD2"/>
    <property type="match status" value="1"/>
</dbReference>
<keyword evidence="3" id="KW-0808">Transferase</keyword>
<dbReference type="Proteomes" id="UP000182584">
    <property type="component" value="Unassembled WGS sequence"/>
</dbReference>
<dbReference type="InterPro" id="IPR001296">
    <property type="entry name" value="Glyco_trans_1"/>
</dbReference>
<dbReference type="AlphaFoldDB" id="A0A1H9UMG4"/>
<dbReference type="OrthoDB" id="9804196at2"/>
<dbReference type="CDD" id="cd03812">
    <property type="entry name" value="GT4_CapH-like"/>
    <property type="match status" value="1"/>
</dbReference>